<dbReference type="RefSeq" id="WP_004895466.1">
    <property type="nucleotide sequence ID" value="NZ_CP039261.1"/>
</dbReference>
<dbReference type="STRING" id="33959.BBP16_09195"/>
<evidence type="ECO:0000313" key="2">
    <source>
        <dbReference type="EMBL" id="HJE48684.1"/>
    </source>
</evidence>
<dbReference type="GO" id="GO:0003700">
    <property type="term" value="F:DNA-binding transcription factor activity"/>
    <property type="evidence" value="ECO:0007669"/>
    <property type="project" value="InterPro"/>
</dbReference>
<dbReference type="SUPFAM" id="SSF46785">
    <property type="entry name" value="Winged helix' DNA-binding domain"/>
    <property type="match status" value="1"/>
</dbReference>
<dbReference type="EMBL" id="DYYQ01000007">
    <property type="protein sequence ID" value="HJE48684.1"/>
    <property type="molecule type" value="Genomic_DNA"/>
</dbReference>
<reference evidence="2" key="3">
    <citation type="submission" date="2021-09" db="EMBL/GenBank/DDBJ databases">
        <authorList>
            <person name="Gilroy R."/>
        </authorList>
    </citation>
    <scope>NUCLEOTIDE SEQUENCE</scope>
    <source>
        <strain evidence="2">CHK192-2623</strain>
    </source>
</reference>
<dbReference type="InterPro" id="IPR000835">
    <property type="entry name" value="HTH_MarR-typ"/>
</dbReference>
<dbReference type="Proteomes" id="UP000070346">
    <property type="component" value="Unassembled WGS sequence"/>
</dbReference>
<dbReference type="Proteomes" id="UP000732527">
    <property type="component" value="Unassembled WGS sequence"/>
</dbReference>
<evidence type="ECO:0000313" key="4">
    <source>
        <dbReference type="Proteomes" id="UP000070346"/>
    </source>
</evidence>
<sequence>MELTATEKLNFAIIRGGKAYAEWDRQHGMPSYLTIILYELLMRQRLTQKDLVNLSDLPKQSINKGIHRLLEQDYLELTIDPEDNRVKYCQLTASGKKYAKKKMAPLFEIEKQIAQKMGAQKMEQLVALNEEWSDTFWELLRKKGE</sequence>
<accession>A0A137PMN6</accession>
<evidence type="ECO:0000259" key="1">
    <source>
        <dbReference type="SMART" id="SM00347"/>
    </source>
</evidence>
<name>A0A137PMN6_LACJH</name>
<reference evidence="3 4" key="1">
    <citation type="submission" date="2016-02" db="EMBL/GenBank/DDBJ databases">
        <title>Complete Genome Sequences of Lactobacillus johnsonii Strain W1.</title>
        <authorList>
            <person name="Sun Y."/>
            <person name="Wu X."/>
        </authorList>
    </citation>
    <scope>NUCLEOTIDE SEQUENCE [LARGE SCALE GENOMIC DNA]</scope>
    <source>
        <strain evidence="3 4">W1</strain>
    </source>
</reference>
<protein>
    <submittedName>
        <fullName evidence="2">MarR family transcriptional regulator</fullName>
    </submittedName>
</protein>
<dbReference type="EMBL" id="LSNG01000029">
    <property type="protein sequence ID" value="KXN76256.1"/>
    <property type="molecule type" value="Genomic_DNA"/>
</dbReference>
<dbReference type="OrthoDB" id="2328690at2"/>
<proteinExistence type="predicted"/>
<organism evidence="2 5">
    <name type="scientific">Lactobacillus johnsonii</name>
    <dbReference type="NCBI Taxonomy" id="33959"/>
    <lineage>
        <taxon>Bacteria</taxon>
        <taxon>Bacillati</taxon>
        <taxon>Bacillota</taxon>
        <taxon>Bacilli</taxon>
        <taxon>Lactobacillales</taxon>
        <taxon>Lactobacillaceae</taxon>
        <taxon>Lactobacillus</taxon>
    </lineage>
</organism>
<dbReference type="Pfam" id="PF12802">
    <property type="entry name" value="MarR_2"/>
    <property type="match status" value="1"/>
</dbReference>
<dbReference type="Gene3D" id="1.10.10.10">
    <property type="entry name" value="Winged helix-like DNA-binding domain superfamily/Winged helix DNA-binding domain"/>
    <property type="match status" value="1"/>
</dbReference>
<gene>
    <name evidence="3" type="ORF">AYJ53_09235</name>
    <name evidence="2" type="ORF">K8V69_00590</name>
</gene>
<dbReference type="InterPro" id="IPR036388">
    <property type="entry name" value="WH-like_DNA-bd_sf"/>
</dbReference>
<dbReference type="InterPro" id="IPR036390">
    <property type="entry name" value="WH_DNA-bd_sf"/>
</dbReference>
<evidence type="ECO:0000313" key="3">
    <source>
        <dbReference type="EMBL" id="KXN76256.1"/>
    </source>
</evidence>
<evidence type="ECO:0000313" key="5">
    <source>
        <dbReference type="Proteomes" id="UP000732527"/>
    </source>
</evidence>
<dbReference type="AlphaFoldDB" id="A0A137PMN6"/>
<comment type="caution">
    <text evidence="2">The sequence shown here is derived from an EMBL/GenBank/DDBJ whole genome shotgun (WGS) entry which is preliminary data.</text>
</comment>
<feature type="domain" description="HTH marR-type" evidence="1">
    <location>
        <begin position="22"/>
        <end position="122"/>
    </location>
</feature>
<dbReference type="SMART" id="SM00347">
    <property type="entry name" value="HTH_MARR"/>
    <property type="match status" value="1"/>
</dbReference>
<reference evidence="2" key="2">
    <citation type="journal article" date="2021" name="PeerJ">
        <title>Extensive microbial diversity within the chicken gut microbiome revealed by metagenomics and culture.</title>
        <authorList>
            <person name="Gilroy R."/>
            <person name="Ravi A."/>
            <person name="Getino M."/>
            <person name="Pursley I."/>
            <person name="Horton D.L."/>
            <person name="Alikhan N.F."/>
            <person name="Baker D."/>
            <person name="Gharbi K."/>
            <person name="Hall N."/>
            <person name="Watson M."/>
            <person name="Adriaenssens E.M."/>
            <person name="Foster-Nyarko E."/>
            <person name="Jarju S."/>
            <person name="Secka A."/>
            <person name="Antonio M."/>
            <person name="Oren A."/>
            <person name="Chaudhuri R.R."/>
            <person name="La Ragione R."/>
            <person name="Hildebrand F."/>
            <person name="Pallen M.J."/>
        </authorList>
    </citation>
    <scope>NUCLEOTIDE SEQUENCE</scope>
    <source>
        <strain evidence="2">CHK192-2623</strain>
    </source>
</reference>